<dbReference type="Proteomes" id="UP000245119">
    <property type="component" value="Linkage Group LG14"/>
</dbReference>
<evidence type="ECO:0000313" key="2">
    <source>
        <dbReference type="EMBL" id="PVD18872.1"/>
    </source>
</evidence>
<dbReference type="GO" id="GO:0005794">
    <property type="term" value="C:Golgi apparatus"/>
    <property type="evidence" value="ECO:0007669"/>
    <property type="project" value="TreeGrafter"/>
</dbReference>
<dbReference type="PANTHER" id="PTHR47032:SF1">
    <property type="entry name" value="UDP-D-XYLOSE:L-FUCOSE ALPHA-1,3-D-XYLOSYLTRANSFERASE-RELATED"/>
    <property type="match status" value="1"/>
</dbReference>
<dbReference type="AlphaFoldDB" id="A0A2T7NCK5"/>
<dbReference type="OrthoDB" id="1712432at2759"/>
<sequence length="317" mass="35848">MFVFDVNTGRGQKSTNRPVTRVAAAHDGLRIVQAAAAILERRPLLVTIINDGFVPMTYNWLCHTAGIPNLHDDILLLAEDDVTRQRVQRDWPRLHIVSVESAGGEGPRLSGELNFYTVAYVRMMALRTRLLNELLQAGYAFVLFETDFVPYAEPAAEAERAAVSQQAASVLMMVQGGRTRLVNPPGPPHIIPPRSPLEKHKGIRYGLVDFETSVIDGVWYKFNKTRRQTLHPKAIHNNFLDTTREKVKRFKDFGQWVLNDDNTCNKDKVQKLLEGKLFFLSFLSLVNAGKKRRSSQNTRQIEADNLPLLFTVEVRAS</sequence>
<feature type="domain" description="Nucleotide-diphospho-sugar transferase" evidence="1">
    <location>
        <begin position="70"/>
        <end position="149"/>
    </location>
</feature>
<dbReference type="PANTHER" id="PTHR47032">
    <property type="entry name" value="UDP-D-XYLOSE:L-FUCOSE ALPHA-1,3-D-XYLOSYLTRANSFERASE-RELATED"/>
    <property type="match status" value="1"/>
</dbReference>
<dbReference type="InterPro" id="IPR052636">
    <property type="entry name" value="UDP-D-xylose:L-fucose_XylT"/>
</dbReference>
<dbReference type="GO" id="GO:0016757">
    <property type="term" value="F:glycosyltransferase activity"/>
    <property type="evidence" value="ECO:0007669"/>
    <property type="project" value="TreeGrafter"/>
</dbReference>
<name>A0A2T7NCK5_POMCA</name>
<dbReference type="EMBL" id="PZQS01000014">
    <property type="protein sequence ID" value="PVD18872.1"/>
    <property type="molecule type" value="Genomic_DNA"/>
</dbReference>
<gene>
    <name evidence="2" type="ORF">C0Q70_21429</name>
</gene>
<comment type="caution">
    <text evidence="2">The sequence shown here is derived from an EMBL/GenBank/DDBJ whole genome shotgun (WGS) entry which is preliminary data.</text>
</comment>
<reference evidence="2 3" key="1">
    <citation type="submission" date="2018-04" db="EMBL/GenBank/DDBJ databases">
        <title>The genome of golden apple snail Pomacea canaliculata provides insight into stress tolerance and invasive adaptation.</title>
        <authorList>
            <person name="Liu C."/>
            <person name="Liu B."/>
            <person name="Ren Y."/>
            <person name="Zhang Y."/>
            <person name="Wang H."/>
            <person name="Li S."/>
            <person name="Jiang F."/>
            <person name="Yin L."/>
            <person name="Zhang G."/>
            <person name="Qian W."/>
            <person name="Fan W."/>
        </authorList>
    </citation>
    <scope>NUCLEOTIDE SEQUENCE [LARGE SCALE GENOMIC DNA]</scope>
    <source>
        <strain evidence="2">SZHN2017</strain>
        <tissue evidence="2">Muscle</tissue>
    </source>
</reference>
<keyword evidence="3" id="KW-1185">Reference proteome</keyword>
<proteinExistence type="predicted"/>
<dbReference type="InterPro" id="IPR005069">
    <property type="entry name" value="Nucl-diP-sugar_transferase"/>
</dbReference>
<dbReference type="Pfam" id="PF03407">
    <property type="entry name" value="Nucleotid_trans"/>
    <property type="match status" value="1"/>
</dbReference>
<evidence type="ECO:0000313" key="3">
    <source>
        <dbReference type="Proteomes" id="UP000245119"/>
    </source>
</evidence>
<organism evidence="2 3">
    <name type="scientific">Pomacea canaliculata</name>
    <name type="common">Golden apple snail</name>
    <dbReference type="NCBI Taxonomy" id="400727"/>
    <lineage>
        <taxon>Eukaryota</taxon>
        <taxon>Metazoa</taxon>
        <taxon>Spiralia</taxon>
        <taxon>Lophotrochozoa</taxon>
        <taxon>Mollusca</taxon>
        <taxon>Gastropoda</taxon>
        <taxon>Caenogastropoda</taxon>
        <taxon>Architaenioglossa</taxon>
        <taxon>Ampullarioidea</taxon>
        <taxon>Ampullariidae</taxon>
        <taxon>Pomacea</taxon>
    </lineage>
</organism>
<evidence type="ECO:0000259" key="1">
    <source>
        <dbReference type="Pfam" id="PF03407"/>
    </source>
</evidence>
<protein>
    <recommendedName>
        <fullName evidence="1">Nucleotide-diphospho-sugar transferase domain-containing protein</fullName>
    </recommendedName>
</protein>
<accession>A0A2T7NCK5</accession>